<evidence type="ECO:0000256" key="3">
    <source>
        <dbReference type="ARBA" id="ARBA00022448"/>
    </source>
</evidence>
<dbReference type="SMART" id="SM00382">
    <property type="entry name" value="AAA"/>
    <property type="match status" value="1"/>
</dbReference>
<evidence type="ECO:0000256" key="4">
    <source>
        <dbReference type="ARBA" id="ARBA00022475"/>
    </source>
</evidence>
<evidence type="ECO:0000256" key="6">
    <source>
        <dbReference type="ARBA" id="ARBA00022840"/>
    </source>
</evidence>
<dbReference type="SUPFAM" id="SSF52540">
    <property type="entry name" value="P-loop containing nucleoside triphosphate hydrolases"/>
    <property type="match status" value="1"/>
</dbReference>
<dbReference type="PROSITE" id="PS00211">
    <property type="entry name" value="ABC_TRANSPORTER_1"/>
    <property type="match status" value="1"/>
</dbReference>
<keyword evidence="3" id="KW-0813">Transport</keyword>
<dbReference type="InterPro" id="IPR003593">
    <property type="entry name" value="AAA+_ATPase"/>
</dbReference>
<organism evidence="9 10">
    <name type="scientific">Virgibacillus subterraneus</name>
    <dbReference type="NCBI Taxonomy" id="621109"/>
    <lineage>
        <taxon>Bacteria</taxon>
        <taxon>Bacillati</taxon>
        <taxon>Bacillota</taxon>
        <taxon>Bacilli</taxon>
        <taxon>Bacillales</taxon>
        <taxon>Bacillaceae</taxon>
        <taxon>Virgibacillus</taxon>
    </lineage>
</organism>
<dbReference type="PANTHER" id="PTHR43297:SF2">
    <property type="entry name" value="DIPEPTIDE TRANSPORT ATP-BINDING PROTEIN DPPD"/>
    <property type="match status" value="1"/>
</dbReference>
<dbReference type="InterPro" id="IPR050388">
    <property type="entry name" value="ABC_Ni/Peptide_Import"/>
</dbReference>
<dbReference type="InterPro" id="IPR017871">
    <property type="entry name" value="ABC_transporter-like_CS"/>
</dbReference>
<protein>
    <submittedName>
        <fullName evidence="9">Peptide/nickel transport system ATP-binding protein</fullName>
    </submittedName>
</protein>
<dbReference type="PROSITE" id="PS50893">
    <property type="entry name" value="ABC_TRANSPORTER_2"/>
    <property type="match status" value="1"/>
</dbReference>
<keyword evidence="4" id="KW-1003">Cell membrane</keyword>
<dbReference type="InterPro" id="IPR027417">
    <property type="entry name" value="P-loop_NTPase"/>
</dbReference>
<reference evidence="9 10" key="1">
    <citation type="submission" date="2016-10" db="EMBL/GenBank/DDBJ databases">
        <authorList>
            <person name="Varghese N."/>
            <person name="Submissions S."/>
        </authorList>
    </citation>
    <scope>NUCLEOTIDE SEQUENCE [LARGE SCALE GENOMIC DNA]</scope>
    <source>
        <strain evidence="9 10">CGMCC 1.7734</strain>
    </source>
</reference>
<evidence type="ECO:0000256" key="2">
    <source>
        <dbReference type="ARBA" id="ARBA00005417"/>
    </source>
</evidence>
<keyword evidence="6 9" id="KW-0067">ATP-binding</keyword>
<comment type="caution">
    <text evidence="9">The sequence shown here is derived from an EMBL/GenBank/DDBJ whole genome shotgun (WGS) entry which is preliminary data.</text>
</comment>
<keyword evidence="5" id="KW-0547">Nucleotide-binding</keyword>
<dbReference type="Proteomes" id="UP000198733">
    <property type="component" value="Unassembled WGS sequence"/>
</dbReference>
<keyword evidence="10" id="KW-1185">Reference proteome</keyword>
<dbReference type="RefSeq" id="WP_092504605.1">
    <property type="nucleotide sequence ID" value="NZ_FOEH01000003.1"/>
</dbReference>
<dbReference type="InterPro" id="IPR013563">
    <property type="entry name" value="Oligopep_ABC_C"/>
</dbReference>
<dbReference type="Pfam" id="PF00005">
    <property type="entry name" value="ABC_tran"/>
    <property type="match status" value="1"/>
</dbReference>
<feature type="domain" description="ABC transporter" evidence="8">
    <location>
        <begin position="7"/>
        <end position="263"/>
    </location>
</feature>
<keyword evidence="7" id="KW-0472">Membrane</keyword>
<evidence type="ECO:0000313" key="9">
    <source>
        <dbReference type="EMBL" id="SEQ45471.1"/>
    </source>
</evidence>
<gene>
    <name evidence="9" type="ORF">SAMN05216232_2474</name>
</gene>
<dbReference type="NCBIfam" id="TIGR01727">
    <property type="entry name" value="oligo_HPY"/>
    <property type="match status" value="1"/>
</dbReference>
<comment type="similarity">
    <text evidence="2">Belongs to the ABC transporter superfamily.</text>
</comment>
<sequence>MSEQTILKVKNLQTQFTSGNKTVNAVNNVSFSLKSKKTLGIVGESGCGKSVTVHSITQLLPPLGKITDGKVTYIKNGNEIELSGLKKQGRQMRSIRGKEIGMIFQDPNTSLNPVYTIGNQIVENILQHEKITKKHAIEKAADMLNSLGIPMAHTRMNDYPHQFSGGMKQRVGIAMAMVSNPSILIADEPTTALDVTIQSQILELMKRIQEDYGTSIIFITHNLGIVANMADELAVMYMGKIVEYGSTRQVLTSPKHPYTEALLQSVPFVGMDKEKRLKSIKGSTPDPSSLPEGCSFASRCEFATEECKVFPNEFHLGDGHHVKCWLYKDKEVSIKKDGKRDKIGN</sequence>
<comment type="subcellular location">
    <subcellularLocation>
        <location evidence="1">Cell membrane</location>
        <topology evidence="1">Peripheral membrane protein</topology>
    </subcellularLocation>
</comment>
<name>A0A1H9G5X1_9BACI</name>
<dbReference type="GO" id="GO:0005524">
    <property type="term" value="F:ATP binding"/>
    <property type="evidence" value="ECO:0007669"/>
    <property type="project" value="UniProtKB-KW"/>
</dbReference>
<proteinExistence type="inferred from homology"/>
<evidence type="ECO:0000256" key="5">
    <source>
        <dbReference type="ARBA" id="ARBA00022741"/>
    </source>
</evidence>
<dbReference type="PANTHER" id="PTHR43297">
    <property type="entry name" value="OLIGOPEPTIDE TRANSPORT ATP-BINDING PROTEIN APPD"/>
    <property type="match status" value="1"/>
</dbReference>
<dbReference type="Pfam" id="PF08352">
    <property type="entry name" value="oligo_HPY"/>
    <property type="match status" value="1"/>
</dbReference>
<evidence type="ECO:0000256" key="1">
    <source>
        <dbReference type="ARBA" id="ARBA00004202"/>
    </source>
</evidence>
<evidence type="ECO:0000313" key="10">
    <source>
        <dbReference type="Proteomes" id="UP000198733"/>
    </source>
</evidence>
<dbReference type="CDD" id="cd03257">
    <property type="entry name" value="ABC_NikE_OppD_transporters"/>
    <property type="match status" value="1"/>
</dbReference>
<accession>A0A1H9G5X1</accession>
<dbReference type="Gene3D" id="3.40.50.300">
    <property type="entry name" value="P-loop containing nucleotide triphosphate hydrolases"/>
    <property type="match status" value="1"/>
</dbReference>
<dbReference type="EMBL" id="FOEH01000003">
    <property type="protein sequence ID" value="SEQ45471.1"/>
    <property type="molecule type" value="Genomic_DNA"/>
</dbReference>
<dbReference type="InterPro" id="IPR003439">
    <property type="entry name" value="ABC_transporter-like_ATP-bd"/>
</dbReference>
<evidence type="ECO:0000259" key="8">
    <source>
        <dbReference type="PROSITE" id="PS50893"/>
    </source>
</evidence>
<evidence type="ECO:0000256" key="7">
    <source>
        <dbReference type="ARBA" id="ARBA00023136"/>
    </source>
</evidence>